<dbReference type="PANTHER" id="PTHR23155:SF1114">
    <property type="entry name" value="OS02G0475500 PROTEIN"/>
    <property type="match status" value="1"/>
</dbReference>
<dbReference type="FunFam" id="1.10.10.10:FF:000322">
    <property type="entry name" value="Probable disease resistance protein At1g63360"/>
    <property type="match status" value="1"/>
</dbReference>
<dbReference type="Proteomes" id="UP000008810">
    <property type="component" value="Chromosome 2"/>
</dbReference>
<dbReference type="GO" id="GO:0002758">
    <property type="term" value="P:innate immune response-activating signaling pathway"/>
    <property type="evidence" value="ECO:0007669"/>
    <property type="project" value="UniProtKB-ARBA"/>
</dbReference>
<gene>
    <name evidence="5" type="ORF">BRADI_2g38839v3</name>
</gene>
<dbReference type="Pfam" id="PF00931">
    <property type="entry name" value="NB-ARC"/>
    <property type="match status" value="2"/>
</dbReference>
<feature type="domain" description="Disease resistance protein winged helix" evidence="4">
    <location>
        <begin position="461"/>
        <end position="533"/>
    </location>
</feature>
<dbReference type="OrthoDB" id="694378at2759"/>
<dbReference type="InterPro" id="IPR058922">
    <property type="entry name" value="WHD_DRP"/>
</dbReference>
<feature type="domain" description="NB-ARC" evidence="3">
    <location>
        <begin position="277"/>
        <end position="373"/>
    </location>
</feature>
<dbReference type="EnsemblPlants" id="KQK07947">
    <property type="protein sequence ID" value="KQK07947"/>
    <property type="gene ID" value="BRADI_2g38839v3"/>
</dbReference>
<dbReference type="AlphaFoldDB" id="A0A0Q3IQ15"/>
<dbReference type="EMBL" id="CM000881">
    <property type="protein sequence ID" value="KQK07947.2"/>
    <property type="molecule type" value="Genomic_DNA"/>
</dbReference>
<dbReference type="InterPro" id="IPR027417">
    <property type="entry name" value="P-loop_NTPase"/>
</dbReference>
<evidence type="ECO:0000259" key="4">
    <source>
        <dbReference type="Pfam" id="PF23559"/>
    </source>
</evidence>
<evidence type="ECO:0000313" key="5">
    <source>
        <dbReference type="EMBL" id="KQK07947.2"/>
    </source>
</evidence>
<dbReference type="GO" id="GO:0098542">
    <property type="term" value="P:defense response to other organism"/>
    <property type="evidence" value="ECO:0000318"/>
    <property type="project" value="GO_Central"/>
</dbReference>
<keyword evidence="1" id="KW-0677">Repeat</keyword>
<dbReference type="GO" id="GO:0043531">
    <property type="term" value="F:ADP binding"/>
    <property type="evidence" value="ECO:0007669"/>
    <property type="project" value="InterPro"/>
</dbReference>
<dbReference type="SUPFAM" id="SSF52540">
    <property type="entry name" value="P-loop containing nucleoside triphosphate hydrolases"/>
    <property type="match status" value="2"/>
</dbReference>
<organism evidence="5">
    <name type="scientific">Brachypodium distachyon</name>
    <name type="common">Purple false brome</name>
    <name type="synonym">Trachynia distachya</name>
    <dbReference type="NCBI Taxonomy" id="15368"/>
    <lineage>
        <taxon>Eukaryota</taxon>
        <taxon>Viridiplantae</taxon>
        <taxon>Streptophyta</taxon>
        <taxon>Embryophyta</taxon>
        <taxon>Tracheophyta</taxon>
        <taxon>Spermatophyta</taxon>
        <taxon>Magnoliopsida</taxon>
        <taxon>Liliopsida</taxon>
        <taxon>Poales</taxon>
        <taxon>Poaceae</taxon>
        <taxon>BOP clade</taxon>
        <taxon>Pooideae</taxon>
        <taxon>Stipodae</taxon>
        <taxon>Brachypodieae</taxon>
        <taxon>Brachypodium</taxon>
    </lineage>
</organism>
<evidence type="ECO:0000313" key="6">
    <source>
        <dbReference type="EnsemblPlants" id="KQK07947"/>
    </source>
</evidence>
<sequence>MEDVSNRNLRYRLIKESSGSKPSPAEEQASIAAAAMFGINEARLADLEKEKSEMDLHQLITSEEEKLRVIAVWGTSGDLGKTSAIQEVYDDPKILDKFGFRAWIRLMHPFNPKEFIQCLVRQFYEIFPEKHGESWKRKTTGVNVLMKMENMTESEMVDVFDAQVSESSYLIVIDDLSRIVEWFCIKKFFPENKKQSRIIVSMQQAEIASLCTEKPYQVSVFKQLSSDQTLYLFHHHKLQQPKLIDQCPPMKYKRKIKNLRMQKDIQEDPAGATATGKKKENIAVMKLLDLKEELNRLLNTQKCLIVLDDISSTAEWDLVENCLQNARRVIVTTREKNIAKHCSSEYKNMYSLEGLKDDDALELFKRKVFKDNSETIELVPDMMKQARLVLKKCDGLPLAISTIGGFLASRPKTVVEWRKMNDHISSELEINPELKTIKSVLMRSYDGLPYHLKSVFLYLSIFPEDHKIRWDRLVRRWIAEGYSRDKHGMTAEELGRKYFEELFDRSMILSGEEVNHYSAQINSCQLHDIIREICISKAREENFVFTLEEGFV</sequence>
<feature type="domain" description="NB-ARC" evidence="3">
    <location>
        <begin position="62"/>
        <end position="236"/>
    </location>
</feature>
<proteinExistence type="predicted"/>
<dbReference type="InterPro" id="IPR044974">
    <property type="entry name" value="Disease_R_plants"/>
</dbReference>
<dbReference type="InterPro" id="IPR042197">
    <property type="entry name" value="Apaf_helical"/>
</dbReference>
<reference evidence="5" key="2">
    <citation type="submission" date="2017-06" db="EMBL/GenBank/DDBJ databases">
        <title>WGS assembly of Brachypodium distachyon.</title>
        <authorList>
            <consortium name="The International Brachypodium Initiative"/>
            <person name="Lucas S."/>
            <person name="Harmon-Smith M."/>
            <person name="Lail K."/>
            <person name="Tice H."/>
            <person name="Grimwood J."/>
            <person name="Bruce D."/>
            <person name="Barry K."/>
            <person name="Shu S."/>
            <person name="Lindquist E."/>
            <person name="Wang M."/>
            <person name="Pitluck S."/>
            <person name="Vogel J.P."/>
            <person name="Garvin D.F."/>
            <person name="Mockler T.C."/>
            <person name="Schmutz J."/>
            <person name="Rokhsar D."/>
            <person name="Bevan M.W."/>
        </authorList>
    </citation>
    <scope>NUCLEOTIDE SEQUENCE</scope>
    <source>
        <strain evidence="5">Bd21</strain>
    </source>
</reference>
<dbReference type="InterPro" id="IPR002182">
    <property type="entry name" value="NB-ARC"/>
</dbReference>
<dbReference type="PANTHER" id="PTHR23155">
    <property type="entry name" value="DISEASE RESISTANCE PROTEIN RP"/>
    <property type="match status" value="1"/>
</dbReference>
<dbReference type="InterPro" id="IPR036388">
    <property type="entry name" value="WH-like_DNA-bd_sf"/>
</dbReference>
<reference evidence="6" key="3">
    <citation type="submission" date="2018-08" db="UniProtKB">
        <authorList>
            <consortium name="EnsemblPlants"/>
        </authorList>
    </citation>
    <scope>IDENTIFICATION</scope>
    <source>
        <strain evidence="6">cv. Bd21</strain>
    </source>
</reference>
<dbReference type="Gene3D" id="1.10.8.430">
    <property type="entry name" value="Helical domain of apoptotic protease-activating factors"/>
    <property type="match status" value="1"/>
</dbReference>
<keyword evidence="2" id="KW-0611">Plant defense</keyword>
<evidence type="ECO:0000256" key="1">
    <source>
        <dbReference type="ARBA" id="ARBA00022737"/>
    </source>
</evidence>
<evidence type="ECO:0008006" key="8">
    <source>
        <dbReference type="Google" id="ProtNLM"/>
    </source>
</evidence>
<dbReference type="Gene3D" id="3.40.50.300">
    <property type="entry name" value="P-loop containing nucleotide triphosphate hydrolases"/>
    <property type="match status" value="2"/>
</dbReference>
<evidence type="ECO:0000256" key="2">
    <source>
        <dbReference type="ARBA" id="ARBA00022821"/>
    </source>
</evidence>
<dbReference type="GO" id="GO:0042742">
    <property type="term" value="P:defense response to bacterium"/>
    <property type="evidence" value="ECO:0007669"/>
    <property type="project" value="UniProtKB-ARBA"/>
</dbReference>
<reference evidence="5 6" key="1">
    <citation type="journal article" date="2010" name="Nature">
        <title>Genome sequencing and analysis of the model grass Brachypodium distachyon.</title>
        <authorList>
            <consortium name="International Brachypodium Initiative"/>
        </authorList>
    </citation>
    <scope>NUCLEOTIDE SEQUENCE [LARGE SCALE GENOMIC DNA]</scope>
    <source>
        <strain evidence="5 6">Bd21</strain>
    </source>
</reference>
<keyword evidence="7" id="KW-1185">Reference proteome</keyword>
<protein>
    <recommendedName>
        <fullName evidence="8">NB-ARC domain-containing protein</fullName>
    </recommendedName>
</protein>
<dbReference type="Gramene" id="KQK07947">
    <property type="protein sequence ID" value="KQK07947"/>
    <property type="gene ID" value="BRADI_2g38839v3"/>
</dbReference>
<dbReference type="Gene3D" id="1.10.10.10">
    <property type="entry name" value="Winged helix-like DNA-binding domain superfamily/Winged helix DNA-binding domain"/>
    <property type="match status" value="1"/>
</dbReference>
<dbReference type="Pfam" id="PF23559">
    <property type="entry name" value="WHD_DRP"/>
    <property type="match status" value="1"/>
</dbReference>
<accession>A0A0Q3IQ15</accession>
<evidence type="ECO:0000313" key="7">
    <source>
        <dbReference type="Proteomes" id="UP000008810"/>
    </source>
</evidence>
<dbReference type="STRING" id="15368.A0A0Q3IQ15"/>
<dbReference type="InParanoid" id="A0A0Q3IQ15"/>
<name>A0A0Q3IQ15_BRADI</name>
<evidence type="ECO:0000259" key="3">
    <source>
        <dbReference type="Pfam" id="PF00931"/>
    </source>
</evidence>
<dbReference type="GO" id="GO:0009626">
    <property type="term" value="P:plant-type hypersensitive response"/>
    <property type="evidence" value="ECO:0007669"/>
    <property type="project" value="UniProtKB-ARBA"/>
</dbReference>